<evidence type="ECO:0000313" key="2">
    <source>
        <dbReference type="EMBL" id="KAF5352834.1"/>
    </source>
</evidence>
<feature type="compositionally biased region" description="Low complexity" evidence="1">
    <location>
        <begin position="387"/>
        <end position="397"/>
    </location>
</feature>
<feature type="compositionally biased region" description="Polar residues" evidence="1">
    <location>
        <begin position="117"/>
        <end position="133"/>
    </location>
</feature>
<dbReference type="EMBL" id="JAACJO010000011">
    <property type="protein sequence ID" value="KAF5352834.1"/>
    <property type="molecule type" value="Genomic_DNA"/>
</dbReference>
<comment type="caution">
    <text evidence="2">The sequence shown here is derived from an EMBL/GenBank/DDBJ whole genome shotgun (WGS) entry which is preliminary data.</text>
</comment>
<keyword evidence="3" id="KW-1185">Reference proteome</keyword>
<feature type="region of interest" description="Disordered" evidence="1">
    <location>
        <begin position="349"/>
        <end position="447"/>
    </location>
</feature>
<organism evidence="2 3">
    <name type="scientific">Leucocoprinus leucothites</name>
    <dbReference type="NCBI Taxonomy" id="201217"/>
    <lineage>
        <taxon>Eukaryota</taxon>
        <taxon>Fungi</taxon>
        <taxon>Dikarya</taxon>
        <taxon>Basidiomycota</taxon>
        <taxon>Agaricomycotina</taxon>
        <taxon>Agaricomycetes</taxon>
        <taxon>Agaricomycetidae</taxon>
        <taxon>Agaricales</taxon>
        <taxon>Agaricineae</taxon>
        <taxon>Agaricaceae</taxon>
        <taxon>Leucocoprinus</taxon>
    </lineage>
</organism>
<evidence type="ECO:0000313" key="3">
    <source>
        <dbReference type="Proteomes" id="UP000559027"/>
    </source>
</evidence>
<accession>A0A8H5D381</accession>
<feature type="compositionally biased region" description="Acidic residues" evidence="1">
    <location>
        <begin position="260"/>
        <end position="273"/>
    </location>
</feature>
<feature type="region of interest" description="Disordered" evidence="1">
    <location>
        <begin position="90"/>
        <end position="134"/>
    </location>
</feature>
<protein>
    <submittedName>
        <fullName evidence="2">Uncharacterized protein</fullName>
    </submittedName>
</protein>
<dbReference type="OrthoDB" id="2537650at2759"/>
<evidence type="ECO:0000256" key="1">
    <source>
        <dbReference type="SAM" id="MobiDB-lite"/>
    </source>
</evidence>
<dbReference type="Proteomes" id="UP000559027">
    <property type="component" value="Unassembled WGS sequence"/>
</dbReference>
<gene>
    <name evidence="2" type="ORF">D9756_005954</name>
</gene>
<reference evidence="2 3" key="1">
    <citation type="journal article" date="2020" name="ISME J.">
        <title>Uncovering the hidden diversity of litter-decomposition mechanisms in mushroom-forming fungi.</title>
        <authorList>
            <person name="Floudas D."/>
            <person name="Bentzer J."/>
            <person name="Ahren D."/>
            <person name="Johansson T."/>
            <person name="Persson P."/>
            <person name="Tunlid A."/>
        </authorList>
    </citation>
    <scope>NUCLEOTIDE SEQUENCE [LARGE SCALE GENOMIC DNA]</scope>
    <source>
        <strain evidence="2 3">CBS 146.42</strain>
    </source>
</reference>
<proteinExistence type="predicted"/>
<feature type="compositionally biased region" description="Low complexity" evidence="1">
    <location>
        <begin position="236"/>
        <end position="257"/>
    </location>
</feature>
<dbReference type="AlphaFoldDB" id="A0A8H5D381"/>
<name>A0A8H5D381_9AGAR</name>
<feature type="compositionally biased region" description="Polar residues" evidence="1">
    <location>
        <begin position="352"/>
        <end position="379"/>
    </location>
</feature>
<feature type="region of interest" description="Disordered" evidence="1">
    <location>
        <begin position="223"/>
        <end position="280"/>
    </location>
</feature>
<sequence length="447" mass="48163">MMDNSSQWLTLRSTDDHSSTLRPYARSMDAYTARSSFDRNSATKRNPSGLNHLKQALPSRSLTALSTPHDQILEKMYKHPGKSESALPLPIEVDVNSPPPAPDDSQRGDAHHMSINPIESNTYPKTGSRSLNEPVNARDGAVSATPTASFASNPFPATRLYDPFDGSPLGIIVPAELGGRDGEDMYTNTASHSNEDMWSHLSRVLDLQNQITRMHVEMEGVGLGKQIDGKGKGPLGSSSRPTGFSRPRTTSTSSVPGGDVGDEEGVGAVDEEAEKSKAREREFKNLATQFEGRKEAINAMMGKLDDLSQALAEFHSLQAPKIELPNSSRNNSLNNASTTDQIHMPVIIPPSDTASPVSPGESSLQPPNTATRLPTSYLQPTRHDRASNISSNPASSAQPLPQPLRRKGPAVPALIINSIESDSQVHMIDSPLSTPSLNKSLREEDAG</sequence>